<dbReference type="InterPro" id="IPR027417">
    <property type="entry name" value="P-loop_NTPase"/>
</dbReference>
<organism evidence="6 7">
    <name type="scientific">Solidesulfovibrio aerotolerans</name>
    <dbReference type="NCBI Taxonomy" id="295255"/>
    <lineage>
        <taxon>Bacteria</taxon>
        <taxon>Pseudomonadati</taxon>
        <taxon>Thermodesulfobacteriota</taxon>
        <taxon>Desulfovibrionia</taxon>
        <taxon>Desulfovibrionales</taxon>
        <taxon>Desulfovibrionaceae</taxon>
        <taxon>Solidesulfovibrio</taxon>
    </lineage>
</organism>
<dbReference type="InterPro" id="IPR000897">
    <property type="entry name" value="SRP54_GTPase_dom"/>
</dbReference>
<proteinExistence type="predicted"/>
<keyword evidence="1" id="KW-0547">Nucleotide-binding</keyword>
<name>A0A7C9IPL4_9BACT</name>
<evidence type="ECO:0000256" key="3">
    <source>
        <dbReference type="SAM" id="MobiDB-lite"/>
    </source>
</evidence>
<dbReference type="Gene3D" id="3.40.50.300">
    <property type="entry name" value="P-loop containing nucleotide triphosphate hydrolases"/>
    <property type="match status" value="1"/>
</dbReference>
<evidence type="ECO:0000256" key="1">
    <source>
        <dbReference type="ARBA" id="ARBA00022741"/>
    </source>
</evidence>
<evidence type="ECO:0000259" key="4">
    <source>
        <dbReference type="SMART" id="SM00382"/>
    </source>
</evidence>
<dbReference type="SUPFAM" id="SSF52540">
    <property type="entry name" value="P-loop containing nucleoside triphosphate hydrolases"/>
    <property type="match status" value="1"/>
</dbReference>
<keyword evidence="6" id="KW-0966">Cell projection</keyword>
<keyword evidence="6" id="KW-0969">Cilium</keyword>
<accession>A0A7C9IPL4</accession>
<feature type="compositionally biased region" description="Polar residues" evidence="3">
    <location>
        <begin position="81"/>
        <end position="90"/>
    </location>
</feature>
<evidence type="ECO:0000259" key="5">
    <source>
        <dbReference type="SMART" id="SM00962"/>
    </source>
</evidence>
<dbReference type="Pfam" id="PF00448">
    <property type="entry name" value="SRP54"/>
    <property type="match status" value="1"/>
</dbReference>
<dbReference type="RefSeq" id="WP_160962066.1">
    <property type="nucleotide sequence ID" value="NZ_WVUD01000027.1"/>
</dbReference>
<dbReference type="EMBL" id="WVUD01000027">
    <property type="protein sequence ID" value="MYL84239.1"/>
    <property type="molecule type" value="Genomic_DNA"/>
</dbReference>
<gene>
    <name evidence="6" type="ORF">GTA51_13990</name>
</gene>
<feature type="region of interest" description="Disordered" evidence="3">
    <location>
        <begin position="53"/>
        <end position="96"/>
    </location>
</feature>
<keyword evidence="7" id="KW-1185">Reference proteome</keyword>
<reference evidence="6 7" key="1">
    <citation type="submission" date="2020-01" db="EMBL/GenBank/DDBJ databases">
        <title>Genome sequence of Desulfovibrio aerotolerans DSM 16695(T).</title>
        <authorList>
            <person name="Karnachuk O."/>
            <person name="Avakyan M."/>
            <person name="Mardanov A."/>
            <person name="Kadnikov V."/>
            <person name="Ravin N."/>
        </authorList>
    </citation>
    <scope>NUCLEOTIDE SEQUENCE [LARGE SCALE GENOMIC DNA]</scope>
    <source>
        <strain evidence="6 7">DSM 16695</strain>
    </source>
</reference>
<dbReference type="GO" id="GO:0005525">
    <property type="term" value="F:GTP binding"/>
    <property type="evidence" value="ECO:0007669"/>
    <property type="project" value="UniProtKB-KW"/>
</dbReference>
<evidence type="ECO:0000313" key="7">
    <source>
        <dbReference type="Proteomes" id="UP000482487"/>
    </source>
</evidence>
<dbReference type="SMART" id="SM00962">
    <property type="entry name" value="SRP54"/>
    <property type="match status" value="1"/>
</dbReference>
<dbReference type="GO" id="GO:0006614">
    <property type="term" value="P:SRP-dependent cotranslational protein targeting to membrane"/>
    <property type="evidence" value="ECO:0007669"/>
    <property type="project" value="InterPro"/>
</dbReference>
<keyword evidence="2" id="KW-0342">GTP-binding</keyword>
<comment type="caution">
    <text evidence="6">The sequence shown here is derived from an EMBL/GenBank/DDBJ whole genome shotgun (WGS) entry which is preliminary data.</text>
</comment>
<feature type="domain" description="AAA+ ATPase" evidence="4">
    <location>
        <begin position="179"/>
        <end position="315"/>
    </location>
</feature>
<dbReference type="SMART" id="SM00382">
    <property type="entry name" value="AAA"/>
    <property type="match status" value="1"/>
</dbReference>
<dbReference type="OrthoDB" id="9778554at2"/>
<evidence type="ECO:0000313" key="6">
    <source>
        <dbReference type="EMBL" id="MYL84239.1"/>
    </source>
</evidence>
<sequence length="386" mass="41157">MRVKTFRGENMAAALTLIRQELGKDAVILGTQTVREDGRAMCEVMAALEHPGQMPASRPTVRPAGNNAASVKAGNGGNGTSPGTARSTAVPTGKPEQADWNREWCEIKGHLLALMRPRMDLAALSPRQRLALEYLEREGVDEASVLAIYRSIVERGEETVIPALSRIVAVKPLTPAAWPNTAHMFLGPSGVGKTTILLRLALEAKRRLSGGRVVVVNADAGRGKGRLMLRHYTELSGLTYAEIDGPEDFARILDGAAAGDAVFVDTPSLGREGTLSAWHTEMGLAGRTGLAAHLVLSPLYSNIQADHYLRVGRCEHLASLIWTKLDEACNYGSLVNMAHASSLPISALTYGPDLTGGMAAASGKAVWKLLFKHQLPGDYPDADAGA</sequence>
<dbReference type="AlphaFoldDB" id="A0A7C9IPL4"/>
<keyword evidence="6" id="KW-0282">Flagellum</keyword>
<dbReference type="InterPro" id="IPR003593">
    <property type="entry name" value="AAA+_ATPase"/>
</dbReference>
<dbReference type="Proteomes" id="UP000482487">
    <property type="component" value="Unassembled WGS sequence"/>
</dbReference>
<protein>
    <submittedName>
        <fullName evidence="6">Flagellar biosynthesis protein FlhF</fullName>
    </submittedName>
</protein>
<feature type="domain" description="SRP54-type proteins GTP-binding" evidence="5">
    <location>
        <begin position="180"/>
        <end position="372"/>
    </location>
</feature>
<evidence type="ECO:0000256" key="2">
    <source>
        <dbReference type="ARBA" id="ARBA00023134"/>
    </source>
</evidence>